<comment type="caution">
    <text evidence="1">The sequence shown here is derived from an EMBL/GenBank/DDBJ whole genome shotgun (WGS) entry which is preliminary data.</text>
</comment>
<accession>A0A5C5S6I2</accession>
<reference evidence="1 2" key="1">
    <citation type="submission" date="2019-06" db="EMBL/GenBank/DDBJ databases">
        <title>Tsukamurella conjunctivitidis sp. nov., Tsukamurella assacharolytica sp. nov. and Tsukamurella sputae sp. nov. isolated from patients with conjunctivitis, bacteraemia (lymphoma) and respiratory infection (sputum) in Hong Kong.</title>
        <authorList>
            <person name="Teng J.L.L."/>
            <person name="Lee H.H."/>
            <person name="Fong J.Y.H."/>
            <person name="Fok K.M.N."/>
            <person name="Lau S.K.P."/>
            <person name="Woo P.C.Y."/>
        </authorList>
    </citation>
    <scope>NUCLEOTIDE SEQUENCE [LARGE SCALE GENOMIC DNA]</scope>
    <source>
        <strain evidence="1 2">HKU72</strain>
    </source>
</reference>
<evidence type="ECO:0000313" key="2">
    <source>
        <dbReference type="Proteomes" id="UP000319375"/>
    </source>
</evidence>
<sequence>MPDDLTPEAAKAIADQVIDETVIPKKVPALDDIEGQKTALAGALASALLTATEMPMHMLQPYVADLASQMVAFGVRQTDQIDSTAIHAPTWITDGVRQEAVQLPEQPQPTEAEPYVARTATAPAPPKKIKAAARAVSL</sequence>
<protein>
    <submittedName>
        <fullName evidence="1">Uncharacterized protein</fullName>
    </submittedName>
</protein>
<dbReference type="OrthoDB" id="4752340at2"/>
<dbReference type="EMBL" id="VIGX01000002">
    <property type="protein sequence ID" value="TWS30203.1"/>
    <property type="molecule type" value="Genomic_DNA"/>
</dbReference>
<dbReference type="Proteomes" id="UP000319375">
    <property type="component" value="Unassembled WGS sequence"/>
</dbReference>
<dbReference type="RefSeq" id="WP_146486230.1">
    <property type="nucleotide sequence ID" value="NZ_VIGX01000002.1"/>
</dbReference>
<organism evidence="1 2">
    <name type="scientific">Tsukamurella conjunctivitidis</name>
    <dbReference type="NCBI Taxonomy" id="2592068"/>
    <lineage>
        <taxon>Bacteria</taxon>
        <taxon>Bacillati</taxon>
        <taxon>Actinomycetota</taxon>
        <taxon>Actinomycetes</taxon>
        <taxon>Mycobacteriales</taxon>
        <taxon>Tsukamurellaceae</taxon>
        <taxon>Tsukamurella</taxon>
    </lineage>
</organism>
<proteinExistence type="predicted"/>
<name>A0A5C5S6I2_9ACTN</name>
<dbReference type="AlphaFoldDB" id="A0A5C5S6I2"/>
<keyword evidence="2" id="KW-1185">Reference proteome</keyword>
<evidence type="ECO:0000313" key="1">
    <source>
        <dbReference type="EMBL" id="TWS30203.1"/>
    </source>
</evidence>
<gene>
    <name evidence="1" type="ORF">FK530_06750</name>
</gene>